<reference evidence="3" key="1">
    <citation type="submission" date="2024-06" db="EMBL/GenBank/DDBJ databases">
        <title>Streptomyces sp. strain HUAS MG91 genome sequences.</title>
        <authorList>
            <person name="Mo P."/>
        </authorList>
    </citation>
    <scope>NUCLEOTIDE SEQUENCE</scope>
    <source>
        <strain evidence="3">HUAS MG91</strain>
    </source>
</reference>
<feature type="region of interest" description="Disordered" evidence="1">
    <location>
        <begin position="1"/>
        <end position="20"/>
    </location>
</feature>
<proteinExistence type="predicted"/>
<evidence type="ECO:0000256" key="1">
    <source>
        <dbReference type="SAM" id="MobiDB-lite"/>
    </source>
</evidence>
<dbReference type="EMBL" id="CP159534">
    <property type="protein sequence ID" value="XCJ73323.1"/>
    <property type="molecule type" value="Genomic_DNA"/>
</dbReference>
<gene>
    <name evidence="3" type="ORF">ABII15_26660</name>
</gene>
<evidence type="ECO:0008006" key="4">
    <source>
        <dbReference type="Google" id="ProtNLM"/>
    </source>
</evidence>
<feature type="chain" id="PRO_5043997886" description="Secreted protein" evidence="2">
    <location>
        <begin position="41"/>
        <end position="192"/>
    </location>
</feature>
<sequence length="192" mass="19964">MPARTDLTARDTGRPARPGRGWRRAALGAAALLSTAGALAAGTAPAQAYSPDPKVGAVYRSTSTCPCHGGALTDPYGGTTFARDPGGYAVKLELTQGSSFVGKVEFHPKDETLRVYDTKNDSDTFYVHIAYVSGRTTHDLGTYTAPGTAAVVDRMTKDFDIPEGAGVDISVYDDARLTDYIGGARGTGGAVA</sequence>
<dbReference type="RefSeq" id="WP_353944809.1">
    <property type="nucleotide sequence ID" value="NZ_CP159534.1"/>
</dbReference>
<keyword evidence="2" id="KW-0732">Signal</keyword>
<dbReference type="InterPro" id="IPR006311">
    <property type="entry name" value="TAT_signal"/>
</dbReference>
<evidence type="ECO:0000313" key="3">
    <source>
        <dbReference type="EMBL" id="XCJ73323.1"/>
    </source>
</evidence>
<dbReference type="PROSITE" id="PS51318">
    <property type="entry name" value="TAT"/>
    <property type="match status" value="1"/>
</dbReference>
<dbReference type="AlphaFoldDB" id="A0AAU8IZ83"/>
<evidence type="ECO:0000256" key="2">
    <source>
        <dbReference type="SAM" id="SignalP"/>
    </source>
</evidence>
<feature type="signal peptide" evidence="2">
    <location>
        <begin position="1"/>
        <end position="40"/>
    </location>
</feature>
<protein>
    <recommendedName>
        <fullName evidence="4">Secreted protein</fullName>
    </recommendedName>
</protein>
<accession>A0AAU8IZ83</accession>
<organism evidence="3">
    <name type="scientific">Streptomyces tabacisoli</name>
    <dbReference type="NCBI Taxonomy" id="3156398"/>
    <lineage>
        <taxon>Bacteria</taxon>
        <taxon>Bacillati</taxon>
        <taxon>Actinomycetota</taxon>
        <taxon>Actinomycetes</taxon>
        <taxon>Kitasatosporales</taxon>
        <taxon>Streptomycetaceae</taxon>
        <taxon>Streptomyces</taxon>
    </lineage>
</organism>
<name>A0AAU8IZ83_9ACTN</name>
<dbReference type="KEGG" id="stac:ABII15_26660"/>